<keyword evidence="2" id="KW-1185">Reference proteome</keyword>
<dbReference type="Proteomes" id="UP001321861">
    <property type="component" value="Chromosome"/>
</dbReference>
<protein>
    <recommendedName>
        <fullName evidence="3">UDP-N-acetylglucosamine kinase</fullName>
    </recommendedName>
</protein>
<dbReference type="EMBL" id="AP026802">
    <property type="protein sequence ID" value="BDR59497.1"/>
    <property type="molecule type" value="Genomic_DNA"/>
</dbReference>
<dbReference type="PANTHER" id="PTHR39206:SF1">
    <property type="entry name" value="SLL8004 PROTEIN"/>
    <property type="match status" value="1"/>
</dbReference>
<dbReference type="Gene3D" id="3.40.50.300">
    <property type="entry name" value="P-loop containing nucleotide triphosphate hydrolases"/>
    <property type="match status" value="1"/>
</dbReference>
<gene>
    <name evidence="1" type="ORF">XA3_19380</name>
</gene>
<organism evidence="1 2">
    <name type="scientific">Xylocopilactobacillus apicola</name>
    <dbReference type="NCBI Taxonomy" id="2932184"/>
    <lineage>
        <taxon>Bacteria</taxon>
        <taxon>Bacillati</taxon>
        <taxon>Bacillota</taxon>
        <taxon>Bacilli</taxon>
        <taxon>Lactobacillales</taxon>
        <taxon>Lactobacillaceae</taxon>
        <taxon>Xylocopilactobacillus</taxon>
    </lineage>
</organism>
<dbReference type="PANTHER" id="PTHR39206">
    <property type="entry name" value="SLL8004 PROTEIN"/>
    <property type="match status" value="1"/>
</dbReference>
<dbReference type="InterPro" id="IPR027417">
    <property type="entry name" value="P-loop_NTPase"/>
</dbReference>
<sequence>MKKQYIIVAGVNGAGKSTLYGILPELFAGTKRINADEILQELGGDWRNPVDYIRAMREEGRRLHQALANKTSIHFETTLAGAVKAHLNLIEEARKNDFEVTDRLKRSTELMSASKWEVMGSMPIN</sequence>
<evidence type="ECO:0000313" key="2">
    <source>
        <dbReference type="Proteomes" id="UP001321861"/>
    </source>
</evidence>
<accession>A0AAU9CZN8</accession>
<proteinExistence type="predicted"/>
<dbReference type="KEGG" id="xap:XA3_19380"/>
<reference evidence="1 2" key="1">
    <citation type="journal article" date="2023" name="Microbiol. Spectr.">
        <title>Symbiosis of Carpenter Bees with Uncharacterized Lactic Acid Bacteria Showing NAD Auxotrophy.</title>
        <authorList>
            <person name="Kawasaki S."/>
            <person name="Ozawa K."/>
            <person name="Mori T."/>
            <person name="Yamamoto A."/>
            <person name="Ito M."/>
            <person name="Ohkuma M."/>
            <person name="Sakamoto M."/>
            <person name="Matsutani M."/>
        </authorList>
    </citation>
    <scope>NUCLEOTIDE SEQUENCE [LARGE SCALE GENOMIC DNA]</scope>
    <source>
        <strain evidence="1 2">XA3</strain>
    </source>
</reference>
<name>A0AAU9CZN8_9LACO</name>
<dbReference type="RefSeq" id="WP_317635288.1">
    <property type="nucleotide sequence ID" value="NZ_AP026802.1"/>
</dbReference>
<dbReference type="SUPFAM" id="SSF52540">
    <property type="entry name" value="P-loop containing nucleoside triphosphate hydrolases"/>
    <property type="match status" value="1"/>
</dbReference>
<evidence type="ECO:0000313" key="1">
    <source>
        <dbReference type="EMBL" id="BDR59497.1"/>
    </source>
</evidence>
<evidence type="ECO:0008006" key="3">
    <source>
        <dbReference type="Google" id="ProtNLM"/>
    </source>
</evidence>
<dbReference type="AlphaFoldDB" id="A0AAU9CZN8"/>